<dbReference type="GO" id="GO:0016020">
    <property type="term" value="C:membrane"/>
    <property type="evidence" value="ECO:0007669"/>
    <property type="project" value="InterPro"/>
</dbReference>
<protein>
    <recommendedName>
        <fullName evidence="5">Alpha-1,2-fucosyltransferase</fullName>
    </recommendedName>
</protein>
<accession>A0A061J185</accession>
<dbReference type="VEuPathDB" id="TriTrypDB:TRSC58_03595"/>
<evidence type="ECO:0000313" key="4">
    <source>
        <dbReference type="Proteomes" id="UP000031737"/>
    </source>
</evidence>
<evidence type="ECO:0000256" key="1">
    <source>
        <dbReference type="ARBA" id="ARBA00022676"/>
    </source>
</evidence>
<dbReference type="Pfam" id="PF01531">
    <property type="entry name" value="Glyco_transf_11"/>
    <property type="match status" value="1"/>
</dbReference>
<evidence type="ECO:0000313" key="3">
    <source>
        <dbReference type="EMBL" id="ESL08699.1"/>
    </source>
</evidence>
<name>A0A061J185_TRYRA</name>
<dbReference type="OrthoDB" id="3226at2759"/>
<keyword evidence="4" id="KW-1185">Reference proteome</keyword>
<comment type="caution">
    <text evidence="3">The sequence shown here is derived from an EMBL/GenBank/DDBJ whole genome shotgun (WGS) entry which is preliminary data.</text>
</comment>
<dbReference type="AlphaFoldDB" id="A0A061J185"/>
<dbReference type="Proteomes" id="UP000031737">
    <property type="component" value="Unassembled WGS sequence"/>
</dbReference>
<dbReference type="InterPro" id="IPR002516">
    <property type="entry name" value="Glyco_trans_11"/>
</dbReference>
<dbReference type="PANTHER" id="PTHR11927">
    <property type="entry name" value="GALACTOSIDE 2-L-FUCOSYLTRANSFERASE"/>
    <property type="match status" value="1"/>
</dbReference>
<dbReference type="EMBL" id="AUPL01003595">
    <property type="protein sequence ID" value="ESL08699.1"/>
    <property type="molecule type" value="Genomic_DNA"/>
</dbReference>
<organism evidence="3 4">
    <name type="scientific">Trypanosoma rangeli SC58</name>
    <dbReference type="NCBI Taxonomy" id="429131"/>
    <lineage>
        <taxon>Eukaryota</taxon>
        <taxon>Discoba</taxon>
        <taxon>Euglenozoa</taxon>
        <taxon>Kinetoplastea</taxon>
        <taxon>Metakinetoplastina</taxon>
        <taxon>Trypanosomatida</taxon>
        <taxon>Trypanosomatidae</taxon>
        <taxon>Trypanosoma</taxon>
        <taxon>Herpetosoma</taxon>
    </lineage>
</organism>
<evidence type="ECO:0008006" key="5">
    <source>
        <dbReference type="Google" id="ProtNLM"/>
    </source>
</evidence>
<dbReference type="PANTHER" id="PTHR11927:SF9">
    <property type="entry name" value="L-FUCOSYLTRANSFERASE"/>
    <property type="match status" value="1"/>
</dbReference>
<dbReference type="Gene3D" id="3.40.50.11350">
    <property type="match status" value="1"/>
</dbReference>
<gene>
    <name evidence="3" type="ORF">TRSC58_03595</name>
</gene>
<dbReference type="GO" id="GO:0005975">
    <property type="term" value="P:carbohydrate metabolic process"/>
    <property type="evidence" value="ECO:0007669"/>
    <property type="project" value="InterPro"/>
</dbReference>
<keyword evidence="2" id="KW-0808">Transferase</keyword>
<sequence length="330" mass="37241">MFSFSAVFFFFVRLFAFHIRAALSFGEMLSRACLTTNLVGGLGNQLFLVANLLATSQRNGVPAVLKRLPWSSSNEQPRPVYWQSIFEDLNAYGVGGDVPAGVPEVIVPEPRPVVPVKVDASVNCVYNMVGFFQSEAFFADCPVVRDALPSRLRNAAVQHLRENYGDPSTVQRVGLHIRRGDYLRMRDVFEILDVDYYDAAVRQLLGHSLHLQSRGGGCEAHLLVFCEEERYGSSVVGYFRSKYPGLEASLVRAASERVPFECGSHAPREVLELLMLSGCEDIVMSNSTWSWWAAYLNECPLRRVVAPSRWFVQHPYPQSNHLYRKDWILL</sequence>
<keyword evidence="1" id="KW-0328">Glycosyltransferase</keyword>
<evidence type="ECO:0000256" key="2">
    <source>
        <dbReference type="ARBA" id="ARBA00022679"/>
    </source>
</evidence>
<proteinExistence type="predicted"/>
<dbReference type="GO" id="GO:0008107">
    <property type="term" value="F:galactoside 2-alpha-L-fucosyltransferase activity"/>
    <property type="evidence" value="ECO:0007669"/>
    <property type="project" value="InterPro"/>
</dbReference>
<reference evidence="3 4" key="1">
    <citation type="submission" date="2013-07" db="EMBL/GenBank/DDBJ databases">
        <authorList>
            <person name="Stoco P.H."/>
            <person name="Wagner G."/>
            <person name="Gerber A."/>
            <person name="Zaha A."/>
            <person name="Thompson C."/>
            <person name="Bartholomeu D.C."/>
            <person name="Luckemeyer D.D."/>
            <person name="Bahia D."/>
            <person name="Loreto E."/>
            <person name="Prestes E.B."/>
            <person name="Lima F.M."/>
            <person name="Rodrigues-Luiz G."/>
            <person name="Vallejo G.A."/>
            <person name="Filho J.F."/>
            <person name="Monteiro K.M."/>
            <person name="Tyler K.M."/>
            <person name="de Almeida L.G."/>
            <person name="Ortiz M.F."/>
            <person name="Siervo M.A."/>
            <person name="de Moraes M.H."/>
            <person name="Cunha O.L."/>
            <person name="Mendonca-Neto R."/>
            <person name="Silva R."/>
            <person name="Teixeira S.M."/>
            <person name="Murta S.M."/>
            <person name="Sincero T.C."/>
            <person name="Mendes T.A."/>
            <person name="Urmenyi T.P."/>
            <person name="Silva V.G."/>
            <person name="da Rocha W.D."/>
            <person name="Andersson B."/>
            <person name="Romanha A.J."/>
            <person name="Steindel M."/>
            <person name="de Vasconcelos A.T."/>
            <person name="Grisard E.C."/>
        </authorList>
    </citation>
    <scope>NUCLEOTIDE SEQUENCE [LARGE SCALE GENOMIC DNA]</scope>
    <source>
        <strain evidence="3 4">SC58</strain>
    </source>
</reference>